<gene>
    <name evidence="2" type="ORF">HMPREF9257_0250</name>
</gene>
<protein>
    <submittedName>
        <fullName evidence="2">Ribbon-helix-helix protein, CopG family</fullName>
    </submittedName>
</protein>
<sequence length="170" mass="19499">MNAVNKNMRANDDEQTLLTGTGNNVSDKEAEDMIDDMKKDWLVPMTVRFSREANEVFQELADRNGVSKAQVVRIAAAGGLERYFGNLRYIDREQADAINSILIILANELSEMKQQIRRIGVNFYQDLKLKYDGKLDRDVEILDMQKLEDIVTNYEQVAQEVSEALWHIQG</sequence>
<feature type="compositionally biased region" description="Polar residues" evidence="1">
    <location>
        <begin position="16"/>
        <end position="25"/>
    </location>
</feature>
<dbReference type="Proteomes" id="UP000005990">
    <property type="component" value="Unassembled WGS sequence"/>
</dbReference>
<dbReference type="AlphaFoldDB" id="E4KMF2"/>
<feature type="region of interest" description="Disordered" evidence="1">
    <location>
        <begin position="1"/>
        <end position="25"/>
    </location>
</feature>
<accession>E4KMF2</accession>
<keyword evidence="3" id="KW-1185">Reference proteome</keyword>
<dbReference type="EMBL" id="AENN01000005">
    <property type="protein sequence ID" value="EFR31875.1"/>
    <property type="molecule type" value="Genomic_DNA"/>
</dbReference>
<dbReference type="RefSeq" id="WP_006417715.1">
    <property type="nucleotide sequence ID" value="NZ_AENN01000005.1"/>
</dbReference>
<comment type="caution">
    <text evidence="2">The sequence shown here is derived from an EMBL/GenBank/DDBJ whole genome shotgun (WGS) entry which is preliminary data.</text>
</comment>
<evidence type="ECO:0000313" key="2">
    <source>
        <dbReference type="EMBL" id="EFR31875.1"/>
    </source>
</evidence>
<organism evidence="2 3">
    <name type="scientific">Eremococcus coleocola ACS-139-V-Col8</name>
    <dbReference type="NCBI Taxonomy" id="908337"/>
    <lineage>
        <taxon>Bacteria</taxon>
        <taxon>Bacillati</taxon>
        <taxon>Bacillota</taxon>
        <taxon>Bacilli</taxon>
        <taxon>Lactobacillales</taxon>
        <taxon>Aerococcaceae</taxon>
        <taxon>Eremococcus</taxon>
    </lineage>
</organism>
<evidence type="ECO:0000256" key="1">
    <source>
        <dbReference type="SAM" id="MobiDB-lite"/>
    </source>
</evidence>
<name>E4KMF2_9LACT</name>
<reference evidence="2 3" key="1">
    <citation type="submission" date="2010-10" db="EMBL/GenBank/DDBJ databases">
        <authorList>
            <person name="Durkin A.S."/>
            <person name="Madupu R."/>
            <person name="Torralba M."/>
            <person name="Gillis M."/>
            <person name="Methe B."/>
            <person name="Sutton G."/>
            <person name="Nelson K.E."/>
        </authorList>
    </citation>
    <scope>NUCLEOTIDE SEQUENCE [LARGE SCALE GENOMIC DNA]</scope>
    <source>
        <strain evidence="2 3">ACS-139-V-Col8</strain>
    </source>
</reference>
<evidence type="ECO:0000313" key="3">
    <source>
        <dbReference type="Proteomes" id="UP000005990"/>
    </source>
</evidence>
<proteinExistence type="predicted"/>